<evidence type="ECO:0000313" key="1">
    <source>
        <dbReference type="EMBL" id="KAJ8785466.1"/>
    </source>
</evidence>
<proteinExistence type="predicted"/>
<organism evidence="1 2">
    <name type="scientific">Eschrichtius robustus</name>
    <name type="common">California gray whale</name>
    <name type="synonym">Eschrichtius gibbosus</name>
    <dbReference type="NCBI Taxonomy" id="9764"/>
    <lineage>
        <taxon>Eukaryota</taxon>
        <taxon>Metazoa</taxon>
        <taxon>Chordata</taxon>
        <taxon>Craniata</taxon>
        <taxon>Vertebrata</taxon>
        <taxon>Euteleostomi</taxon>
        <taxon>Mammalia</taxon>
        <taxon>Eutheria</taxon>
        <taxon>Laurasiatheria</taxon>
        <taxon>Artiodactyla</taxon>
        <taxon>Whippomorpha</taxon>
        <taxon>Cetacea</taxon>
        <taxon>Mysticeti</taxon>
        <taxon>Eschrichtiidae</taxon>
        <taxon>Eschrichtius</taxon>
    </lineage>
</organism>
<name>A0AB34H316_ESCRO</name>
<keyword evidence="2" id="KW-1185">Reference proteome</keyword>
<gene>
    <name evidence="1" type="ORF">J1605_007063</name>
</gene>
<evidence type="ECO:0000313" key="2">
    <source>
        <dbReference type="Proteomes" id="UP001159641"/>
    </source>
</evidence>
<comment type="caution">
    <text evidence="1">The sequence shown here is derived from an EMBL/GenBank/DDBJ whole genome shotgun (WGS) entry which is preliminary data.</text>
</comment>
<dbReference type="Proteomes" id="UP001159641">
    <property type="component" value="Unassembled WGS sequence"/>
</dbReference>
<accession>A0AB34H316</accession>
<dbReference type="EMBL" id="JAIQCJ010002014">
    <property type="protein sequence ID" value="KAJ8785466.1"/>
    <property type="molecule type" value="Genomic_DNA"/>
</dbReference>
<dbReference type="AlphaFoldDB" id="A0AB34H316"/>
<evidence type="ECO:0008006" key="3">
    <source>
        <dbReference type="Google" id="ProtNLM"/>
    </source>
</evidence>
<reference evidence="1 2" key="1">
    <citation type="submission" date="2022-11" db="EMBL/GenBank/DDBJ databases">
        <title>Whole genome sequence of Eschrichtius robustus ER-17-0199.</title>
        <authorList>
            <person name="Bruniche-Olsen A."/>
            <person name="Black A.N."/>
            <person name="Fields C.J."/>
            <person name="Walden K."/>
            <person name="Dewoody J.A."/>
        </authorList>
    </citation>
    <scope>NUCLEOTIDE SEQUENCE [LARGE SCALE GENOMIC DNA]</scope>
    <source>
        <strain evidence="1">ER-17-0199</strain>
        <tissue evidence="1">Blubber</tissue>
    </source>
</reference>
<protein>
    <recommendedName>
        <fullName evidence="3">C2H2-type domain-containing protein</fullName>
    </recommendedName>
</protein>
<sequence>MSPLECSECFGDQLLHRTYTWHLTLHSRPNFTRKGDIRSESLEIPINVVLPQVGIITEGCNLSVLARIALLFRNSSRMS</sequence>